<dbReference type="Gene3D" id="3.10.50.40">
    <property type="match status" value="1"/>
</dbReference>
<accession>A0A380MVS3</accession>
<keyword evidence="8" id="KW-0732">Signal</keyword>
<organism evidence="10 11">
    <name type="scientific">Suttonella indologenes</name>
    <dbReference type="NCBI Taxonomy" id="13276"/>
    <lineage>
        <taxon>Bacteria</taxon>
        <taxon>Pseudomonadati</taxon>
        <taxon>Pseudomonadota</taxon>
        <taxon>Gammaproteobacteria</taxon>
        <taxon>Cardiobacteriales</taxon>
        <taxon>Cardiobacteriaceae</taxon>
        <taxon>Suttonella</taxon>
    </lineage>
</organism>
<dbReference type="GO" id="GO:0003755">
    <property type="term" value="F:peptidyl-prolyl cis-trans isomerase activity"/>
    <property type="evidence" value="ECO:0007669"/>
    <property type="project" value="UniProtKB-UniRule"/>
</dbReference>
<keyword evidence="11" id="KW-1185">Reference proteome</keyword>
<dbReference type="InterPro" id="IPR001179">
    <property type="entry name" value="PPIase_FKBP_dom"/>
</dbReference>
<evidence type="ECO:0000256" key="2">
    <source>
        <dbReference type="ARBA" id="ARBA00006577"/>
    </source>
</evidence>
<comment type="catalytic activity">
    <reaction evidence="1 5 6">
        <text>[protein]-peptidylproline (omega=180) = [protein]-peptidylproline (omega=0)</text>
        <dbReference type="Rhea" id="RHEA:16237"/>
        <dbReference type="Rhea" id="RHEA-COMP:10747"/>
        <dbReference type="Rhea" id="RHEA-COMP:10748"/>
        <dbReference type="ChEBI" id="CHEBI:83833"/>
        <dbReference type="ChEBI" id="CHEBI:83834"/>
        <dbReference type="EC" id="5.2.1.8"/>
    </reaction>
</comment>
<evidence type="ECO:0000256" key="7">
    <source>
        <dbReference type="SAM" id="MobiDB-lite"/>
    </source>
</evidence>
<dbReference type="PANTHER" id="PTHR43811:SF57">
    <property type="entry name" value="FKBP-TYPE PEPTIDYL-PROLYL CIS-TRANS ISOMERASE FKPA-RELATED"/>
    <property type="match status" value="1"/>
</dbReference>
<evidence type="ECO:0000256" key="5">
    <source>
        <dbReference type="PROSITE-ProRule" id="PRU00277"/>
    </source>
</evidence>
<evidence type="ECO:0000256" key="6">
    <source>
        <dbReference type="RuleBase" id="RU003915"/>
    </source>
</evidence>
<sequence>MKRSVLAMALAVAAIGAQAANLESQAEKSGYAVGVDFGSALSEFNSDAKELINFNAVVVGFRDAFEQKELRLTDDEMSAALEALSKEVQVIMQEKIEAAQKESVEVSKKFLEENAKKEGVKTTDSGLQYVVKTEGTGKQPSKDDTVKVTYEGRLIDGTVFDKSEEPVSFGVSQVIDGWVEGIQLMKEGGEYTFFIPSELGYGEFGQAWAGILPGAALVFDVKLVEVVAAPKPEAVSDISTPAIEEGKVEVVEVRDSKAAEEKPAAAEEAKSEEKPAEAHKH</sequence>
<feature type="domain" description="PPIase FKBP-type" evidence="9">
    <location>
        <begin position="143"/>
        <end position="227"/>
    </location>
</feature>
<keyword evidence="3 5" id="KW-0697">Rotamase</keyword>
<dbReference type="PROSITE" id="PS50059">
    <property type="entry name" value="FKBP_PPIASE"/>
    <property type="match status" value="1"/>
</dbReference>
<dbReference type="GO" id="GO:0006457">
    <property type="term" value="P:protein folding"/>
    <property type="evidence" value="ECO:0007669"/>
    <property type="project" value="InterPro"/>
</dbReference>
<dbReference type="Pfam" id="PF01346">
    <property type="entry name" value="FKBP_N"/>
    <property type="match status" value="1"/>
</dbReference>
<reference evidence="10 11" key="1">
    <citation type="submission" date="2018-06" db="EMBL/GenBank/DDBJ databases">
        <authorList>
            <consortium name="Pathogen Informatics"/>
            <person name="Doyle S."/>
        </authorList>
    </citation>
    <scope>NUCLEOTIDE SEQUENCE [LARGE SCALE GENOMIC DNA]</scope>
    <source>
        <strain evidence="10 11">NCTC10717</strain>
    </source>
</reference>
<evidence type="ECO:0000256" key="8">
    <source>
        <dbReference type="SAM" id="SignalP"/>
    </source>
</evidence>
<feature type="signal peptide" evidence="8">
    <location>
        <begin position="1"/>
        <end position="19"/>
    </location>
</feature>
<dbReference type="PANTHER" id="PTHR43811">
    <property type="entry name" value="FKBP-TYPE PEPTIDYL-PROLYL CIS-TRANS ISOMERASE FKPA"/>
    <property type="match status" value="1"/>
</dbReference>
<dbReference type="Proteomes" id="UP000254575">
    <property type="component" value="Unassembled WGS sequence"/>
</dbReference>
<gene>
    <name evidence="10" type="primary">fkpA</name>
    <name evidence="10" type="ORF">NCTC10717_01101</name>
</gene>
<dbReference type="AlphaFoldDB" id="A0A380MVS3"/>
<dbReference type="RefSeq" id="WP_115218354.1">
    <property type="nucleotide sequence ID" value="NZ_UHIA01000004.1"/>
</dbReference>
<evidence type="ECO:0000256" key="3">
    <source>
        <dbReference type="ARBA" id="ARBA00023110"/>
    </source>
</evidence>
<evidence type="ECO:0000256" key="1">
    <source>
        <dbReference type="ARBA" id="ARBA00000971"/>
    </source>
</evidence>
<dbReference type="InterPro" id="IPR046357">
    <property type="entry name" value="PPIase_dom_sf"/>
</dbReference>
<dbReference type="InterPro" id="IPR000774">
    <property type="entry name" value="PPIase_FKBP_N"/>
</dbReference>
<dbReference type="InterPro" id="IPR036944">
    <property type="entry name" value="PPIase_FKBP_N_sf"/>
</dbReference>
<comment type="similarity">
    <text evidence="2 6">Belongs to the FKBP-type PPIase family.</text>
</comment>
<protein>
    <recommendedName>
        <fullName evidence="6">Peptidyl-prolyl cis-trans isomerase</fullName>
        <ecNumber evidence="6">5.2.1.8</ecNumber>
    </recommendedName>
</protein>
<proteinExistence type="inferred from homology"/>
<keyword evidence="4 5" id="KW-0413">Isomerase</keyword>
<evidence type="ECO:0000256" key="4">
    <source>
        <dbReference type="ARBA" id="ARBA00023235"/>
    </source>
</evidence>
<dbReference type="EC" id="5.2.1.8" evidence="6"/>
<dbReference type="EMBL" id="UHIA01000004">
    <property type="protein sequence ID" value="SUO96665.1"/>
    <property type="molecule type" value="Genomic_DNA"/>
</dbReference>
<name>A0A380MVS3_9GAMM</name>
<feature type="chain" id="PRO_5016995963" description="Peptidyl-prolyl cis-trans isomerase" evidence="8">
    <location>
        <begin position="20"/>
        <end position="281"/>
    </location>
</feature>
<dbReference type="SUPFAM" id="SSF54534">
    <property type="entry name" value="FKBP-like"/>
    <property type="match status" value="1"/>
</dbReference>
<dbReference type="OrthoDB" id="9814548at2"/>
<evidence type="ECO:0000313" key="11">
    <source>
        <dbReference type="Proteomes" id="UP000254575"/>
    </source>
</evidence>
<evidence type="ECO:0000259" key="9">
    <source>
        <dbReference type="PROSITE" id="PS50059"/>
    </source>
</evidence>
<feature type="region of interest" description="Disordered" evidence="7">
    <location>
        <begin position="253"/>
        <end position="281"/>
    </location>
</feature>
<dbReference type="Gene3D" id="1.10.287.460">
    <property type="entry name" value="Peptidyl-prolyl cis-trans isomerase, FKBP-type, N-terminal domain"/>
    <property type="match status" value="1"/>
</dbReference>
<evidence type="ECO:0000313" key="10">
    <source>
        <dbReference type="EMBL" id="SUO96665.1"/>
    </source>
</evidence>
<dbReference type="Pfam" id="PF00254">
    <property type="entry name" value="FKBP_C"/>
    <property type="match status" value="1"/>
</dbReference>